<dbReference type="Gene3D" id="1.25.40.20">
    <property type="entry name" value="Ankyrin repeat-containing domain"/>
    <property type="match status" value="1"/>
</dbReference>
<evidence type="ECO:0000256" key="1">
    <source>
        <dbReference type="ARBA" id="ARBA00022737"/>
    </source>
</evidence>
<reference evidence="6" key="1">
    <citation type="journal article" date="2017" name="Nat. Microbiol.">
        <title>Global analysis of biosynthetic gene clusters reveals vast potential of secondary metabolite production in Penicillium species.</title>
        <authorList>
            <person name="Nielsen J.C."/>
            <person name="Grijseels S."/>
            <person name="Prigent S."/>
            <person name="Ji B."/>
            <person name="Dainat J."/>
            <person name="Nielsen K.F."/>
            <person name="Frisvad J.C."/>
            <person name="Workman M."/>
            <person name="Nielsen J."/>
        </authorList>
    </citation>
    <scope>NUCLEOTIDE SEQUENCE [LARGE SCALE GENOMIC DNA]</scope>
    <source>
        <strain evidence="6">IBT 14082</strain>
    </source>
</reference>
<evidence type="ECO:0000256" key="2">
    <source>
        <dbReference type="ARBA" id="ARBA00023043"/>
    </source>
</evidence>
<evidence type="ECO:0000256" key="3">
    <source>
        <dbReference type="PROSITE-ProRule" id="PRU00023"/>
    </source>
</evidence>
<dbReference type="STRING" id="254877.A0A1V6TH73"/>
<feature type="repeat" description="ANK" evidence="3">
    <location>
        <begin position="59"/>
        <end position="91"/>
    </location>
</feature>
<evidence type="ECO:0000256" key="4">
    <source>
        <dbReference type="SAM" id="MobiDB-lite"/>
    </source>
</evidence>
<dbReference type="PANTHER" id="PTHR24171">
    <property type="entry name" value="ANKYRIN REPEAT DOMAIN-CONTAINING PROTEIN 39-RELATED"/>
    <property type="match status" value="1"/>
</dbReference>
<proteinExistence type="predicted"/>
<protein>
    <submittedName>
        <fullName evidence="5">Uncharacterized protein</fullName>
    </submittedName>
</protein>
<keyword evidence="6" id="KW-1185">Reference proteome</keyword>
<dbReference type="OrthoDB" id="4772757at2759"/>
<organism evidence="5 6">
    <name type="scientific">Penicillium flavigenum</name>
    <dbReference type="NCBI Taxonomy" id="254877"/>
    <lineage>
        <taxon>Eukaryota</taxon>
        <taxon>Fungi</taxon>
        <taxon>Dikarya</taxon>
        <taxon>Ascomycota</taxon>
        <taxon>Pezizomycotina</taxon>
        <taxon>Eurotiomycetes</taxon>
        <taxon>Eurotiomycetidae</taxon>
        <taxon>Eurotiales</taxon>
        <taxon>Aspergillaceae</taxon>
        <taxon>Penicillium</taxon>
    </lineage>
</organism>
<dbReference type="SUPFAM" id="SSF48403">
    <property type="entry name" value="Ankyrin repeat"/>
    <property type="match status" value="1"/>
</dbReference>
<name>A0A1V6TH73_9EURO</name>
<dbReference type="Proteomes" id="UP000191342">
    <property type="component" value="Unassembled WGS sequence"/>
</dbReference>
<dbReference type="AlphaFoldDB" id="A0A1V6TH73"/>
<dbReference type="InterPro" id="IPR002110">
    <property type="entry name" value="Ankyrin_rpt"/>
</dbReference>
<dbReference type="InterPro" id="IPR036770">
    <property type="entry name" value="Ankyrin_rpt-contain_sf"/>
</dbReference>
<accession>A0A1V6TH73</accession>
<dbReference type="Pfam" id="PF12796">
    <property type="entry name" value="Ank_2"/>
    <property type="match status" value="1"/>
</dbReference>
<keyword evidence="1" id="KW-0677">Repeat</keyword>
<dbReference type="SMART" id="SM00248">
    <property type="entry name" value="ANK"/>
    <property type="match status" value="3"/>
</dbReference>
<feature type="region of interest" description="Disordered" evidence="4">
    <location>
        <begin position="152"/>
        <end position="199"/>
    </location>
</feature>
<dbReference type="EMBL" id="MLQL01000008">
    <property type="protein sequence ID" value="OQE25708.1"/>
    <property type="molecule type" value="Genomic_DNA"/>
</dbReference>
<evidence type="ECO:0000313" key="6">
    <source>
        <dbReference type="Proteomes" id="UP000191342"/>
    </source>
</evidence>
<comment type="caution">
    <text evidence="5">The sequence shown here is derived from an EMBL/GenBank/DDBJ whole genome shotgun (WGS) entry which is preliminary data.</text>
</comment>
<gene>
    <name evidence="5" type="ORF">PENFLA_c008G09691</name>
</gene>
<keyword evidence="2 3" id="KW-0040">ANK repeat</keyword>
<feature type="compositionally biased region" description="Acidic residues" evidence="4">
    <location>
        <begin position="157"/>
        <end position="195"/>
    </location>
</feature>
<dbReference type="PROSITE" id="PS50088">
    <property type="entry name" value="ANK_REPEAT"/>
    <property type="match status" value="1"/>
</dbReference>
<evidence type="ECO:0000313" key="5">
    <source>
        <dbReference type="EMBL" id="OQE25708.1"/>
    </source>
</evidence>
<sequence length="239" mass="26887">MEICVVLSGNPPTLTYWRTSYAPGGMYSVALQTAATSGSIGGVRFLLRHGADIHRTGGKHFTVLQAASVSENYEVLRLLLEKGAYVNTFGGYCHSALHAAVLYGRAISCELLMKNGAHWSLVDRKPSHLAEWRLYNACEVLQNCRVRQERGWPKEDSESEWSDVEGDEIDKDEDDDDSDEEEEGTEEGDDDDEEDNAWKANVEEISYVRHPLSSLCEFVEVIQLERRMNIQIQTVNLSL</sequence>